<dbReference type="PROSITE" id="PS00688">
    <property type="entry name" value="SIGMA54_INTERACT_3"/>
    <property type="match status" value="1"/>
</dbReference>
<dbReference type="InterPro" id="IPR027417">
    <property type="entry name" value="P-loop_NTPase"/>
</dbReference>
<dbReference type="GO" id="GO:0006355">
    <property type="term" value="P:regulation of DNA-templated transcription"/>
    <property type="evidence" value="ECO:0007669"/>
    <property type="project" value="InterPro"/>
</dbReference>
<keyword evidence="4 15" id="KW-0678">Repressor</keyword>
<dbReference type="InterPro" id="IPR010114">
    <property type="entry name" value="Transcript_reg_NtrC"/>
</dbReference>
<dbReference type="Pfam" id="PF02954">
    <property type="entry name" value="HTH_8"/>
    <property type="match status" value="1"/>
</dbReference>
<dbReference type="PROSITE" id="PS00675">
    <property type="entry name" value="SIGMA54_INTERACT_1"/>
    <property type="match status" value="1"/>
</dbReference>
<dbReference type="SUPFAM" id="SSF52172">
    <property type="entry name" value="CheY-like"/>
    <property type="match status" value="1"/>
</dbReference>
<keyword evidence="11 15" id="KW-0010">Activator</keyword>
<evidence type="ECO:0000259" key="17">
    <source>
        <dbReference type="PROSITE" id="PS50045"/>
    </source>
</evidence>
<evidence type="ECO:0000256" key="4">
    <source>
        <dbReference type="ARBA" id="ARBA00022491"/>
    </source>
</evidence>
<name>A0A1S7LKU6_MAGMO</name>
<dbReference type="SUPFAM" id="SSF52540">
    <property type="entry name" value="P-loop containing nucleoside triphosphate hydrolases"/>
    <property type="match status" value="1"/>
</dbReference>
<dbReference type="GO" id="GO:0005737">
    <property type="term" value="C:cytoplasm"/>
    <property type="evidence" value="ECO:0007669"/>
    <property type="project" value="UniProtKB-SubCell"/>
</dbReference>
<evidence type="ECO:0000313" key="19">
    <source>
        <dbReference type="EMBL" id="CRH07525.1"/>
    </source>
</evidence>
<dbReference type="InterPro" id="IPR025944">
    <property type="entry name" value="Sigma_54_int_dom_CS"/>
</dbReference>
<feature type="modified residue" description="4-aspartylphosphate" evidence="14">
    <location>
        <position position="57"/>
    </location>
</feature>
<dbReference type="Gene3D" id="1.10.8.60">
    <property type="match status" value="1"/>
</dbReference>
<dbReference type="SUPFAM" id="SSF46689">
    <property type="entry name" value="Homeodomain-like"/>
    <property type="match status" value="1"/>
</dbReference>
<evidence type="ECO:0000256" key="14">
    <source>
        <dbReference type="PROSITE-ProRule" id="PRU00169"/>
    </source>
</evidence>
<evidence type="ECO:0000256" key="12">
    <source>
        <dbReference type="ARBA" id="ARBA00023163"/>
    </source>
</evidence>
<dbReference type="GO" id="GO:0000156">
    <property type="term" value="F:phosphorelay response regulator activity"/>
    <property type="evidence" value="ECO:0007669"/>
    <property type="project" value="UniProtKB-UniRule"/>
</dbReference>
<dbReference type="FunFam" id="3.40.50.2300:FF:000018">
    <property type="entry name" value="DNA-binding transcriptional regulator NtrC"/>
    <property type="match status" value="1"/>
</dbReference>
<dbReference type="Gene3D" id="3.40.50.300">
    <property type="entry name" value="P-loop containing nucleotide triphosphate hydrolases"/>
    <property type="match status" value="1"/>
</dbReference>
<evidence type="ECO:0000256" key="7">
    <source>
        <dbReference type="ARBA" id="ARBA00022840"/>
    </source>
</evidence>
<dbReference type="AlphaFoldDB" id="A0A1S7LKU6"/>
<dbReference type="InterPro" id="IPR009057">
    <property type="entry name" value="Homeodomain-like_sf"/>
</dbReference>
<keyword evidence="12 15" id="KW-0804">Transcription</keyword>
<dbReference type="InterPro" id="IPR058031">
    <property type="entry name" value="AAA_lid_NorR"/>
</dbReference>
<keyword evidence="3 15" id="KW-0963">Cytoplasm</keyword>
<dbReference type="InterPro" id="IPR002197">
    <property type="entry name" value="HTH_Fis"/>
</dbReference>
<evidence type="ECO:0000256" key="2">
    <source>
        <dbReference type="ARBA" id="ARBA00019059"/>
    </source>
</evidence>
<reference evidence="19" key="1">
    <citation type="submission" date="2015-04" db="EMBL/GenBank/DDBJ databases">
        <authorList>
            <person name="Syromyatnikov M.Y."/>
            <person name="Popov V.N."/>
        </authorList>
    </citation>
    <scope>NUCLEOTIDE SEQUENCE</scope>
    <source>
        <strain evidence="19">MO-1</strain>
    </source>
</reference>
<feature type="region of interest" description="Disordered" evidence="16">
    <location>
        <begin position="124"/>
        <end position="144"/>
    </location>
</feature>
<evidence type="ECO:0000256" key="5">
    <source>
        <dbReference type="ARBA" id="ARBA00022553"/>
    </source>
</evidence>
<dbReference type="Gene3D" id="1.10.10.60">
    <property type="entry name" value="Homeodomain-like"/>
    <property type="match status" value="1"/>
</dbReference>
<dbReference type="NCBIfam" id="TIGR01818">
    <property type="entry name" value="ntrC"/>
    <property type="match status" value="1"/>
</dbReference>
<dbReference type="SMART" id="SM00382">
    <property type="entry name" value="AAA"/>
    <property type="match status" value="1"/>
</dbReference>
<dbReference type="PROSITE" id="PS00676">
    <property type="entry name" value="SIGMA54_INTERACT_2"/>
    <property type="match status" value="1"/>
</dbReference>
<dbReference type="InterPro" id="IPR002078">
    <property type="entry name" value="Sigma_54_int"/>
</dbReference>
<evidence type="ECO:0000256" key="1">
    <source>
        <dbReference type="ARBA" id="ARBA00004496"/>
    </source>
</evidence>
<evidence type="ECO:0000256" key="10">
    <source>
        <dbReference type="ARBA" id="ARBA00023125"/>
    </source>
</evidence>
<dbReference type="FunFam" id="3.40.50.300:FF:000006">
    <property type="entry name" value="DNA-binding transcriptional regulator NtrC"/>
    <property type="match status" value="1"/>
</dbReference>
<evidence type="ECO:0000256" key="15">
    <source>
        <dbReference type="RuleBase" id="RU365013"/>
    </source>
</evidence>
<proteinExistence type="predicted"/>
<evidence type="ECO:0000256" key="8">
    <source>
        <dbReference type="ARBA" id="ARBA00023012"/>
    </source>
</evidence>
<keyword evidence="6 15" id="KW-0547">Nucleotide-binding</keyword>
<keyword evidence="10 15" id="KW-0238">DNA-binding</keyword>
<evidence type="ECO:0000256" key="13">
    <source>
        <dbReference type="ARBA" id="ARBA00023231"/>
    </source>
</evidence>
<feature type="domain" description="Sigma-54 factor interaction" evidence="17">
    <location>
        <begin position="157"/>
        <end position="386"/>
    </location>
</feature>
<accession>A0A1S7LKU6</accession>
<gene>
    <name evidence="15 19" type="primary">ntrC</name>
    <name evidence="19" type="ORF">MAGMO_3388</name>
</gene>
<feature type="domain" description="Response regulatory" evidence="18">
    <location>
        <begin position="8"/>
        <end position="122"/>
    </location>
</feature>
<dbReference type="PANTHER" id="PTHR32071">
    <property type="entry name" value="TRANSCRIPTIONAL REGULATORY PROTEIN"/>
    <property type="match status" value="1"/>
</dbReference>
<dbReference type="InterPro" id="IPR025943">
    <property type="entry name" value="Sigma_54_int_dom_ATP-bd_2"/>
</dbReference>
<organism evidence="19">
    <name type="scientific">Magnetococcus massalia (strain MO-1)</name>
    <dbReference type="NCBI Taxonomy" id="451514"/>
    <lineage>
        <taxon>Bacteria</taxon>
        <taxon>Pseudomonadati</taxon>
        <taxon>Pseudomonadota</taxon>
        <taxon>Magnetococcia</taxon>
        <taxon>Magnetococcales</taxon>
        <taxon>Magnetococcaceae</taxon>
        <taxon>Magnetococcus</taxon>
    </lineage>
</organism>
<keyword evidence="7 15" id="KW-0067">ATP-binding</keyword>
<dbReference type="PRINTS" id="PR01590">
    <property type="entry name" value="HTHFIS"/>
</dbReference>
<dbReference type="Pfam" id="PF00158">
    <property type="entry name" value="Sigma54_activat"/>
    <property type="match status" value="1"/>
</dbReference>
<dbReference type="GO" id="GO:0005524">
    <property type="term" value="F:ATP binding"/>
    <property type="evidence" value="ECO:0007669"/>
    <property type="project" value="UniProtKB-KW"/>
</dbReference>
<comment type="subcellular location">
    <subcellularLocation>
        <location evidence="1 15">Cytoplasm</location>
    </subcellularLocation>
</comment>
<sequence>MMQDAKQTILVADDDQAIRFVLEQALVRSGYQVHTFGNCRTLMQHFSQNGGDLIITDVVMPNGSGLDMVQNLKARNPKLPIIVMTAQSTLRNAVQAFERGAFEYLAKPFDINRLVELTQRALNQGEAKPPPKEAPAAKPSKAAELEKQMEERFGGGIIGSSRAMQALFHTIGRLSNSEMTVLIHGESGTGKELVARAIHAYSPRRDGAFTAINMAAIPRDLIESELFGHEKGAFTGAATKRSGHFQKAEGGTLFLDEIGDMPMEAQTRLLRVLQEGTFTLVGSTDILRSNVRIIAATHQDLPTAIAEGRFREDLFYRLNVIPLHVPSLRSRKEDIPVLSHYFLAKTAKELGISTKKFTPDALEKMVAYDWPGNVRELENLVRRLMVLVPEDEIGGENLDLVQRPITQPAQKEGMPEAGTPQPMAESTATSFNTILLQELDTFFATLDGEDPHGLYNVVLRKMESVLIPRVLQETRGNRVKASQILGINRNTLRKKMQELELDG</sequence>
<dbReference type="InterPro" id="IPR001789">
    <property type="entry name" value="Sig_transdc_resp-reg_receiver"/>
</dbReference>
<evidence type="ECO:0000256" key="9">
    <source>
        <dbReference type="ARBA" id="ARBA00023015"/>
    </source>
</evidence>
<evidence type="ECO:0000256" key="3">
    <source>
        <dbReference type="ARBA" id="ARBA00022490"/>
    </source>
</evidence>
<dbReference type="InterPro" id="IPR025662">
    <property type="entry name" value="Sigma_54_int_dom_ATP-bd_1"/>
</dbReference>
<dbReference type="EMBL" id="LO017727">
    <property type="protein sequence ID" value="CRH07525.1"/>
    <property type="molecule type" value="Genomic_DNA"/>
</dbReference>
<evidence type="ECO:0000256" key="6">
    <source>
        <dbReference type="ARBA" id="ARBA00022741"/>
    </source>
</evidence>
<dbReference type="CDD" id="cd00009">
    <property type="entry name" value="AAA"/>
    <property type="match status" value="1"/>
</dbReference>
<dbReference type="Pfam" id="PF00072">
    <property type="entry name" value="Response_reg"/>
    <property type="match status" value="1"/>
</dbReference>
<dbReference type="Pfam" id="PF25601">
    <property type="entry name" value="AAA_lid_14"/>
    <property type="match status" value="1"/>
</dbReference>
<comment type="function">
    <text evidence="15">Member of the two-component regulatory system NtrB/NtrC, which controls expression of the nitrogen-regulated (ntr) genes in response to nitrogen limitation. Phosphorylated NtrC binds directly to DNA and stimulates the formation of open promoter-sigma54-RNA polymerase complexes.</text>
</comment>
<dbReference type="InterPro" id="IPR003593">
    <property type="entry name" value="AAA+_ATPase"/>
</dbReference>
<dbReference type="PROSITE" id="PS50045">
    <property type="entry name" value="SIGMA54_INTERACT_4"/>
    <property type="match status" value="1"/>
</dbReference>
<dbReference type="PROSITE" id="PS50110">
    <property type="entry name" value="RESPONSE_REGULATORY"/>
    <property type="match status" value="1"/>
</dbReference>
<dbReference type="SMART" id="SM00448">
    <property type="entry name" value="REC"/>
    <property type="match status" value="1"/>
</dbReference>
<evidence type="ECO:0000256" key="11">
    <source>
        <dbReference type="ARBA" id="ARBA00023159"/>
    </source>
</evidence>
<dbReference type="GO" id="GO:0006808">
    <property type="term" value="P:regulation of nitrogen utilization"/>
    <property type="evidence" value="ECO:0007669"/>
    <property type="project" value="UniProtKB-UniRule"/>
</dbReference>
<keyword evidence="13 15" id="KW-0535">Nitrogen fixation</keyword>
<dbReference type="InterPro" id="IPR011006">
    <property type="entry name" value="CheY-like_superfamily"/>
</dbReference>
<dbReference type="PANTHER" id="PTHR32071:SF95">
    <property type="entry name" value="DNA-BINDING TRANSCRIPTIONAL REGULATOR NTRC"/>
    <property type="match status" value="1"/>
</dbReference>
<evidence type="ECO:0000259" key="18">
    <source>
        <dbReference type="PROSITE" id="PS50110"/>
    </source>
</evidence>
<keyword evidence="8 15" id="KW-0902">Two-component regulatory system</keyword>
<evidence type="ECO:0000256" key="16">
    <source>
        <dbReference type="SAM" id="MobiDB-lite"/>
    </source>
</evidence>
<keyword evidence="9 15" id="KW-0805">Transcription regulation</keyword>
<dbReference type="GO" id="GO:0043565">
    <property type="term" value="F:sequence-specific DNA binding"/>
    <property type="evidence" value="ECO:0007669"/>
    <property type="project" value="InterPro"/>
</dbReference>
<dbReference type="Gene3D" id="3.40.50.2300">
    <property type="match status" value="1"/>
</dbReference>
<keyword evidence="5 14" id="KW-0597">Phosphoprotein</keyword>
<protein>
    <recommendedName>
        <fullName evidence="2 15">DNA-binding transcriptional regulator NtrC</fullName>
    </recommendedName>
    <alternativeName>
        <fullName evidence="15">Nitrogen regulation protein NR(I)</fullName>
    </alternativeName>
</protein>